<sequence length="592" mass="66618">MGFLPAMTIAEALKRIHKGAWVLPAIQREFVWNTNQIRSLFDSLMRGYPVGSFLLWGLEKEQVEKFTFYDFLTDYHEKNQPYAPTANVAHGESVIAVLDGQQRLTAINIGLYGSYAERLKYKQANNPENYPRKWLYLNLLGSGGDDELGLKYDLRFLTSAKAAEPTTDGKRPWFKVAEVLKFPDGGPAIMDAVGARGLDVAEFHYAYKQLYELYQAIHTQQVINAFQEDSQDPDRVLDIFVRVNSGGTKLSNSDLLLSMATNQWKELDAREEVRSLETEFTAGPGQFRFSKDLILKAGLMLTEAPDFQFKISNFTQTNMSRLEHGWAEIRSSLLRAANLLASFGLSANNLTADSVVIPVAYYLHRHGLGDKYLTASTFATDRALVRRWVFKSLIKRGVWGSGLDTLLRSIQAVIRSSATPEFPVDALESAMASRGKGLSFTDEEIDGVLELQYGKPQTFPVLAMLYPGLDLTQQFHEDHVFARSRLTPQALRKSGISREQHEDYTSRANGLPNLQLLAGLPNIAKGDAWPWEWLDGPHFTSDAARENHLAQNDLDLLPHDLAGFVDFYDARKKRMAERLSKLLGLRAEVPET</sequence>
<dbReference type="Proteomes" id="UP000308705">
    <property type="component" value="Unassembled WGS sequence"/>
</dbReference>
<evidence type="ECO:0000259" key="1">
    <source>
        <dbReference type="Pfam" id="PF03235"/>
    </source>
</evidence>
<feature type="domain" description="GmrSD restriction endonucleases N-terminal" evidence="1">
    <location>
        <begin position="10"/>
        <end position="258"/>
    </location>
</feature>
<gene>
    <name evidence="2" type="ORF">FDA94_11735</name>
</gene>
<dbReference type="InterPro" id="IPR004919">
    <property type="entry name" value="GmrSD_N"/>
</dbReference>
<dbReference type="Pfam" id="PF03235">
    <property type="entry name" value="GmrSD_N"/>
    <property type="match status" value="1"/>
</dbReference>
<dbReference type="EMBL" id="SZQA01000009">
    <property type="protein sequence ID" value="TKK88756.1"/>
    <property type="molecule type" value="Genomic_DNA"/>
</dbReference>
<reference evidence="2 3" key="1">
    <citation type="submission" date="2019-04" db="EMBL/GenBank/DDBJ databases">
        <title>Herbidospora sp. NEAU-GS14.nov., a novel actinomycete isolated from soil.</title>
        <authorList>
            <person name="Han L."/>
        </authorList>
    </citation>
    <scope>NUCLEOTIDE SEQUENCE [LARGE SCALE GENOMIC DNA]</scope>
    <source>
        <strain evidence="2 3">NEAU-GS14</strain>
    </source>
</reference>
<organism evidence="2 3">
    <name type="scientific">Herbidospora galbida</name>
    <dbReference type="NCBI Taxonomy" id="2575442"/>
    <lineage>
        <taxon>Bacteria</taxon>
        <taxon>Bacillati</taxon>
        <taxon>Actinomycetota</taxon>
        <taxon>Actinomycetes</taxon>
        <taxon>Streptosporangiales</taxon>
        <taxon>Streptosporangiaceae</taxon>
        <taxon>Herbidospora</taxon>
    </lineage>
</organism>
<keyword evidence="3" id="KW-1185">Reference proteome</keyword>
<evidence type="ECO:0000313" key="2">
    <source>
        <dbReference type="EMBL" id="TKK88756.1"/>
    </source>
</evidence>
<name>A0A4U3MLA7_9ACTN</name>
<proteinExistence type="predicted"/>
<dbReference type="OrthoDB" id="9787127at2"/>
<protein>
    <submittedName>
        <fullName evidence="2">DUF262 domain-containing protein</fullName>
    </submittedName>
</protein>
<accession>A0A4U3MLA7</accession>
<dbReference type="PANTHER" id="PTHR37292">
    <property type="entry name" value="VNG6097C"/>
    <property type="match status" value="1"/>
</dbReference>
<evidence type="ECO:0000313" key="3">
    <source>
        <dbReference type="Proteomes" id="UP000308705"/>
    </source>
</evidence>
<dbReference type="PANTHER" id="PTHR37292:SF2">
    <property type="entry name" value="DUF262 DOMAIN-CONTAINING PROTEIN"/>
    <property type="match status" value="1"/>
</dbReference>
<dbReference type="AlphaFoldDB" id="A0A4U3MLA7"/>
<comment type="caution">
    <text evidence="2">The sequence shown here is derived from an EMBL/GenBank/DDBJ whole genome shotgun (WGS) entry which is preliminary data.</text>
</comment>